<sequence>MTTGKNWQDISPSTFPYQPLVQCTAATSLSRHFTDALASLDLQFVRSQEKALSW</sequence>
<evidence type="ECO:0000313" key="2">
    <source>
        <dbReference type="Proteomes" id="UP000287171"/>
    </source>
</evidence>
<protein>
    <submittedName>
        <fullName evidence="1">Uncharacterized protein</fullName>
    </submittedName>
</protein>
<keyword evidence="2" id="KW-1185">Reference proteome</keyword>
<accession>A0A402B3T5</accession>
<name>A0A402B3T5_9CHLR</name>
<dbReference type="RefSeq" id="WP_161982005.1">
    <property type="nucleotide sequence ID" value="NZ_BIFT01000001.1"/>
</dbReference>
<comment type="caution">
    <text evidence="1">The sequence shown here is derived from an EMBL/GenBank/DDBJ whole genome shotgun (WGS) entry which is preliminary data.</text>
</comment>
<proteinExistence type="predicted"/>
<dbReference type="AlphaFoldDB" id="A0A402B3T5"/>
<dbReference type="Proteomes" id="UP000287171">
    <property type="component" value="Unassembled WGS sequence"/>
</dbReference>
<organism evidence="1 2">
    <name type="scientific">Dictyobacter alpinus</name>
    <dbReference type="NCBI Taxonomy" id="2014873"/>
    <lineage>
        <taxon>Bacteria</taxon>
        <taxon>Bacillati</taxon>
        <taxon>Chloroflexota</taxon>
        <taxon>Ktedonobacteria</taxon>
        <taxon>Ktedonobacterales</taxon>
        <taxon>Dictyobacteraceae</taxon>
        <taxon>Dictyobacter</taxon>
    </lineage>
</organism>
<gene>
    <name evidence="1" type="ORF">KDA_14510</name>
</gene>
<reference evidence="2" key="1">
    <citation type="submission" date="2018-12" db="EMBL/GenBank/DDBJ databases">
        <title>Tengunoibacter tsumagoiensis gen. nov., sp. nov., Dictyobacter kobayashii sp. nov., D. alpinus sp. nov., and D. joshuensis sp. nov. and description of Dictyobacteraceae fam. nov. within the order Ktedonobacterales isolated from Tengu-no-mugimeshi.</title>
        <authorList>
            <person name="Wang C.M."/>
            <person name="Zheng Y."/>
            <person name="Sakai Y."/>
            <person name="Toyoda A."/>
            <person name="Minakuchi Y."/>
            <person name="Abe K."/>
            <person name="Yokota A."/>
            <person name="Yabe S."/>
        </authorList>
    </citation>
    <scope>NUCLEOTIDE SEQUENCE [LARGE SCALE GENOMIC DNA]</scope>
    <source>
        <strain evidence="2">Uno16</strain>
    </source>
</reference>
<dbReference type="EMBL" id="BIFT01000001">
    <property type="protein sequence ID" value="GCE25967.1"/>
    <property type="molecule type" value="Genomic_DNA"/>
</dbReference>
<evidence type="ECO:0000313" key="1">
    <source>
        <dbReference type="EMBL" id="GCE25967.1"/>
    </source>
</evidence>